<sequence>MLSCCISAIPLWTGLACLIYYILDALWNFVQPKRIGEDNEAKTILITGCDSGFGYHTALDLSSAKCYILAGCLTKDGAYRLESDKKFNGKAFVMDVTKNDDITDAVKLVEKETENKGLYALINNAGIIRPSPIEWQTIEEMRRVMEVNFWGTVQVTKAFLPLLKKHGSSRIVNISSMAGRVLLGYSTSYCFSKYAVESFSDGLRYEMKPFGISVHLIEPGMYKTDILNPKTITNGLKKNWDETDEEMKEEYGEPYFNELSKRYEDLIEQIASPKFHQVVSAIHNATLSYNARARYVIGLDAHTLWMAISTFPTAVGDWISSKVAAPIKPAVVLKREKRK</sequence>
<dbReference type="OrthoDB" id="5296at2759"/>
<dbReference type="PANTHER" id="PTHR43313">
    <property type="entry name" value="SHORT-CHAIN DEHYDROGENASE/REDUCTASE FAMILY 9C"/>
    <property type="match status" value="1"/>
</dbReference>
<organism evidence="3 4">
    <name type="scientific">Clytia hemisphaerica</name>
    <dbReference type="NCBI Taxonomy" id="252671"/>
    <lineage>
        <taxon>Eukaryota</taxon>
        <taxon>Metazoa</taxon>
        <taxon>Cnidaria</taxon>
        <taxon>Hydrozoa</taxon>
        <taxon>Hydroidolina</taxon>
        <taxon>Leptothecata</taxon>
        <taxon>Obeliida</taxon>
        <taxon>Clytiidae</taxon>
        <taxon>Clytia</taxon>
    </lineage>
</organism>
<evidence type="ECO:0000256" key="2">
    <source>
        <dbReference type="SAM" id="Phobius"/>
    </source>
</evidence>
<dbReference type="PANTHER" id="PTHR43313:SF1">
    <property type="entry name" value="3BETA-HYDROXYSTEROID DEHYDROGENASE DHS-16"/>
    <property type="match status" value="1"/>
</dbReference>
<dbReference type="Pfam" id="PF00106">
    <property type="entry name" value="adh_short"/>
    <property type="match status" value="1"/>
</dbReference>
<evidence type="ECO:0000256" key="1">
    <source>
        <dbReference type="RuleBase" id="RU000363"/>
    </source>
</evidence>
<dbReference type="EnsemblMetazoa" id="CLYHEMT019674.1">
    <property type="protein sequence ID" value="CLYHEMP019674.1"/>
    <property type="gene ID" value="CLYHEMG019674"/>
</dbReference>
<feature type="transmembrane region" description="Helical" evidence="2">
    <location>
        <begin position="6"/>
        <end position="23"/>
    </location>
</feature>
<keyword evidence="2" id="KW-1133">Transmembrane helix</keyword>
<dbReference type="InterPro" id="IPR002347">
    <property type="entry name" value="SDR_fam"/>
</dbReference>
<comment type="similarity">
    <text evidence="1">Belongs to the short-chain dehydrogenases/reductases (SDR) family.</text>
</comment>
<dbReference type="AlphaFoldDB" id="A0A7M5X8V5"/>
<evidence type="ECO:0000313" key="3">
    <source>
        <dbReference type="EnsemblMetazoa" id="CLYHEMP019674.1"/>
    </source>
</evidence>
<dbReference type="Gene3D" id="3.40.50.720">
    <property type="entry name" value="NAD(P)-binding Rossmann-like Domain"/>
    <property type="match status" value="1"/>
</dbReference>
<dbReference type="Proteomes" id="UP000594262">
    <property type="component" value="Unplaced"/>
</dbReference>
<dbReference type="GO" id="GO:0008202">
    <property type="term" value="P:steroid metabolic process"/>
    <property type="evidence" value="ECO:0007669"/>
    <property type="project" value="TreeGrafter"/>
</dbReference>
<accession>A0A7M5X8V5</accession>
<dbReference type="PRINTS" id="PR00080">
    <property type="entry name" value="SDRFAMILY"/>
</dbReference>
<dbReference type="InterPro" id="IPR036291">
    <property type="entry name" value="NAD(P)-bd_dom_sf"/>
</dbReference>
<name>A0A7M5X8V5_9CNID</name>
<dbReference type="GO" id="GO:0016491">
    <property type="term" value="F:oxidoreductase activity"/>
    <property type="evidence" value="ECO:0007669"/>
    <property type="project" value="TreeGrafter"/>
</dbReference>
<dbReference type="SUPFAM" id="SSF51735">
    <property type="entry name" value="NAD(P)-binding Rossmann-fold domains"/>
    <property type="match status" value="1"/>
</dbReference>
<dbReference type="PRINTS" id="PR00081">
    <property type="entry name" value="GDHRDH"/>
</dbReference>
<reference evidence="3" key="1">
    <citation type="submission" date="2021-01" db="UniProtKB">
        <authorList>
            <consortium name="EnsemblMetazoa"/>
        </authorList>
    </citation>
    <scope>IDENTIFICATION</scope>
</reference>
<keyword evidence="4" id="KW-1185">Reference proteome</keyword>
<proteinExistence type="inferred from homology"/>
<evidence type="ECO:0000313" key="4">
    <source>
        <dbReference type="Proteomes" id="UP000594262"/>
    </source>
</evidence>
<keyword evidence="2" id="KW-0812">Transmembrane</keyword>
<protein>
    <submittedName>
        <fullName evidence="3">Uncharacterized protein</fullName>
    </submittedName>
</protein>
<keyword evidence="2" id="KW-0472">Membrane</keyword>